<feature type="compositionally biased region" description="Low complexity" evidence="7">
    <location>
        <begin position="645"/>
        <end position="656"/>
    </location>
</feature>
<sequence length="813" mass="90607">MSAENYSLLQEKVMRDPSSYLQEVLQLNTLFENQLRLFELKTPDDSKNFGALVAFLAQVSNCYPEMASFPPKMVTFLHNHKEAIAPELRLSLVRACILLHNRKQVQSTEIFPLFFELFRVKDRPLRDLLFMHIVADLKRLNLKSKDQKLNKILQNFLSKMLQDPVQSAARKAMDVMVSLYQKGIWCDERTVNALATACFSPIPKIRTLAILFFLGEHKAVLGADEEDEEAPPQPPRRRTARSVLTAFPCLCCVCLPSNKDIYDLAYKSTKKSAKRTRKLQAALKAVRNRRQARDGRPAALLLATCRASLAQAEEIKSGSVRLMHFDLISRLIGVHQLLVLNFYKDIMHYLRPVQEEVTRLLAILCQACHPLVPPDALEPVLRRIAHEFVQPDGLPAATAAGINTIREICTRCPFLMTPALLQELSDFKDSKDKGVMMAARSLIQVYRVLNPTMLKKRDRGKFTDIGVKALGYGEARVAHGVEGAEYLSEEAPAPGSVRTKAAPVGEDGEELEEVDNLLRVAEDLEEEARQRRVQARLAGEDVDDDDEDEEGEGEGSDDDDGSEEPPELVVDPQAAVVGEPVKPRPLAARHPKRPQAASGKSDDEDEDDGAQARKRARPEKDAEEEDEQAEGDEGEGKMEAEAEAEAAPAPATAKTPIDQIRFLSDEDLRLLRERRKKDALLRVSGVLQDSTTAGPNGVVDEDDIEGFRAKQRTSLEERRAAAKVPPRDPPQASLHGARCSCFILDSLGSGAEHDHKSHRKPKAGGLSNKQKRKNLPYMVAIHSSGVRSKRKTGSRKSKGEKNIAKKRQGQKRK</sequence>
<feature type="region of interest" description="Disordered" evidence="7">
    <location>
        <begin position="486"/>
        <end position="512"/>
    </location>
</feature>
<evidence type="ECO:0000256" key="2">
    <source>
        <dbReference type="ARBA" id="ARBA00022448"/>
    </source>
</evidence>
<feature type="compositionally biased region" description="Basic residues" evidence="7">
    <location>
        <begin position="787"/>
        <end position="796"/>
    </location>
</feature>
<feature type="region of interest" description="Disordered" evidence="7">
    <location>
        <begin position="531"/>
        <end position="663"/>
    </location>
</feature>
<accession>A0ABQ8UTD5</accession>
<gene>
    <name evidence="10" type="ORF">PAPYR_3715</name>
</gene>
<feature type="compositionally biased region" description="Basic residues" evidence="7">
    <location>
        <begin position="804"/>
        <end position="813"/>
    </location>
</feature>
<feature type="domain" description="SDA1 N-terminal" evidence="9">
    <location>
        <begin position="55"/>
        <end position="431"/>
    </location>
</feature>
<feature type="compositionally biased region" description="Acidic residues" evidence="7">
    <location>
        <begin position="621"/>
        <end position="633"/>
    </location>
</feature>
<evidence type="ECO:0000313" key="11">
    <source>
        <dbReference type="Proteomes" id="UP001141327"/>
    </source>
</evidence>
<comment type="caution">
    <text evidence="10">The sequence shown here is derived from an EMBL/GenBank/DDBJ whole genome shotgun (WGS) entry which is preliminary data.</text>
</comment>
<evidence type="ECO:0000259" key="8">
    <source>
        <dbReference type="Pfam" id="PF05285"/>
    </source>
</evidence>
<name>A0ABQ8UTD5_9EUKA</name>
<evidence type="ECO:0000256" key="5">
    <source>
        <dbReference type="ARBA" id="ARBA00023242"/>
    </source>
</evidence>
<reference evidence="10" key="1">
    <citation type="journal article" date="2022" name="bioRxiv">
        <title>Genomics of Preaxostyla Flagellates Illuminates Evolutionary Transitions and the Path Towards Mitochondrial Loss.</title>
        <authorList>
            <person name="Novak L.V.F."/>
            <person name="Treitli S.C."/>
            <person name="Pyrih J."/>
            <person name="Halakuc P."/>
            <person name="Pipaliya S.V."/>
            <person name="Vacek V."/>
            <person name="Brzon O."/>
            <person name="Soukal P."/>
            <person name="Eme L."/>
            <person name="Dacks J.B."/>
            <person name="Karnkowska A."/>
            <person name="Elias M."/>
            <person name="Hampl V."/>
        </authorList>
    </citation>
    <scope>NUCLEOTIDE SEQUENCE</scope>
    <source>
        <strain evidence="10">RCP-MX</strain>
    </source>
</reference>
<keyword evidence="5 6" id="KW-0539">Nucleus</keyword>
<comment type="similarity">
    <text evidence="1 6">Belongs to the SDA1 family.</text>
</comment>
<feature type="compositionally biased region" description="Acidic residues" evidence="7">
    <location>
        <begin position="540"/>
        <end position="566"/>
    </location>
</feature>
<evidence type="ECO:0000313" key="10">
    <source>
        <dbReference type="EMBL" id="KAJ4460005.1"/>
    </source>
</evidence>
<evidence type="ECO:0000259" key="9">
    <source>
        <dbReference type="Pfam" id="PF08158"/>
    </source>
</evidence>
<feature type="region of interest" description="Disordered" evidence="7">
    <location>
        <begin position="711"/>
        <end position="734"/>
    </location>
</feature>
<evidence type="ECO:0000256" key="1">
    <source>
        <dbReference type="ARBA" id="ARBA00005783"/>
    </source>
</evidence>
<comment type="subcellular location">
    <subcellularLocation>
        <location evidence="6">Nucleus</location>
        <location evidence="6">Nucleolus</location>
    </subcellularLocation>
</comment>
<dbReference type="Pfam" id="PF08158">
    <property type="entry name" value="SDA1_HEAT"/>
    <property type="match status" value="1"/>
</dbReference>
<proteinExistence type="inferred from homology"/>
<dbReference type="PANTHER" id="PTHR12730">
    <property type="entry name" value="HSDA/SDA1-RELATED"/>
    <property type="match status" value="1"/>
</dbReference>
<feature type="compositionally biased region" description="Basic and acidic residues" evidence="7">
    <location>
        <begin position="711"/>
        <end position="720"/>
    </location>
</feature>
<dbReference type="InterPro" id="IPR027312">
    <property type="entry name" value="Sda1"/>
</dbReference>
<comment type="function">
    <text evidence="6">Required for 60S pre-ribosomal subunits export to the cytoplasm.</text>
</comment>
<keyword evidence="11" id="KW-1185">Reference proteome</keyword>
<dbReference type="PANTHER" id="PTHR12730:SF0">
    <property type="entry name" value="PROTEIN SDA1 HOMOLOG"/>
    <property type="match status" value="1"/>
</dbReference>
<evidence type="ECO:0000256" key="6">
    <source>
        <dbReference type="RuleBase" id="RU365057"/>
    </source>
</evidence>
<dbReference type="SUPFAM" id="SSF48371">
    <property type="entry name" value="ARM repeat"/>
    <property type="match status" value="1"/>
</dbReference>
<dbReference type="Proteomes" id="UP001141327">
    <property type="component" value="Unassembled WGS sequence"/>
</dbReference>
<keyword evidence="2 6" id="KW-0813">Transport</keyword>
<evidence type="ECO:0000256" key="4">
    <source>
        <dbReference type="ARBA" id="ARBA00022927"/>
    </source>
</evidence>
<evidence type="ECO:0000256" key="3">
    <source>
        <dbReference type="ARBA" id="ARBA00022517"/>
    </source>
</evidence>
<keyword evidence="3 6" id="KW-0690">Ribosome biogenesis</keyword>
<evidence type="ECO:0000256" key="7">
    <source>
        <dbReference type="SAM" id="MobiDB-lite"/>
    </source>
</evidence>
<dbReference type="InterPro" id="IPR016024">
    <property type="entry name" value="ARM-type_fold"/>
</dbReference>
<dbReference type="InterPro" id="IPR007949">
    <property type="entry name" value="SDA1_MD"/>
</dbReference>
<organism evidence="10 11">
    <name type="scientific">Paratrimastix pyriformis</name>
    <dbReference type="NCBI Taxonomy" id="342808"/>
    <lineage>
        <taxon>Eukaryota</taxon>
        <taxon>Metamonada</taxon>
        <taxon>Preaxostyla</taxon>
        <taxon>Paratrimastigidae</taxon>
        <taxon>Paratrimastix</taxon>
    </lineage>
</organism>
<feature type="domain" description="SDA1 middle" evidence="8">
    <location>
        <begin position="601"/>
        <end position="723"/>
    </location>
</feature>
<dbReference type="InterPro" id="IPR012977">
    <property type="entry name" value="SDA1_N"/>
</dbReference>
<feature type="region of interest" description="Disordered" evidence="7">
    <location>
        <begin position="750"/>
        <end position="813"/>
    </location>
</feature>
<keyword evidence="4 6" id="KW-0653">Protein transport</keyword>
<dbReference type="Pfam" id="PF05285">
    <property type="entry name" value="SDA1_dom"/>
    <property type="match status" value="1"/>
</dbReference>
<dbReference type="EMBL" id="JAPMOS010000015">
    <property type="protein sequence ID" value="KAJ4460005.1"/>
    <property type="molecule type" value="Genomic_DNA"/>
</dbReference>
<protein>
    <recommendedName>
        <fullName evidence="6">Protein SDA1</fullName>
    </recommendedName>
</protein>